<sequence length="330" mass="35415">MNVLVFEFITGGGLRHESLPPGLAAEGELMLRALLQDLLEVPGVRPLILRDDRLDWEHLPCGVMVTPVAAADDFDRIWRDAIARCDAVWPIAPETGGVLERLCRQVEHTATALLTSPAHAVAVAASKLATTQALERHHLAVVPTRLCMARPEPAPDAMVIKPDDGAGCEGARLVRAGREFTPGPGHWVIQPMLEGDSLSLSALFSHGRARLLSCNRQHVDNTGDGFVLRGCTVDALDDPDGLWQTLASGVAAALPELWGYAGVDLIRTADGPVILEVNPRLTTSYAGLKAATGENPAAMTIELLRTGRLPAPRTRKGTPVVLKLEHPYAH</sequence>
<gene>
    <name evidence="3" type="ordered locus">MCA2868</name>
</gene>
<dbReference type="GO" id="GO:0005524">
    <property type="term" value="F:ATP binding"/>
    <property type="evidence" value="ECO:0007669"/>
    <property type="project" value="UniProtKB-UniRule"/>
</dbReference>
<dbReference type="AlphaFoldDB" id="Q603D9"/>
<evidence type="ECO:0000256" key="1">
    <source>
        <dbReference type="PROSITE-ProRule" id="PRU00409"/>
    </source>
</evidence>
<keyword evidence="1" id="KW-0547">Nucleotide-binding</keyword>
<dbReference type="Pfam" id="PF02655">
    <property type="entry name" value="ATP-grasp_3"/>
    <property type="match status" value="1"/>
</dbReference>
<protein>
    <recommendedName>
        <fullName evidence="2">ATP-grasp domain-containing protein</fullName>
    </recommendedName>
</protein>
<dbReference type="Pfam" id="PF18301">
    <property type="entry name" value="preATP-grasp_3"/>
    <property type="match status" value="1"/>
</dbReference>
<dbReference type="InterPro" id="IPR024710">
    <property type="entry name" value="MfnD"/>
</dbReference>
<evidence type="ECO:0000313" key="4">
    <source>
        <dbReference type="Proteomes" id="UP000006821"/>
    </source>
</evidence>
<dbReference type="InterPro" id="IPR040803">
    <property type="entry name" value="MfnD_preATP-grasp"/>
</dbReference>
<proteinExistence type="predicted"/>
<feature type="domain" description="ATP-grasp" evidence="2">
    <location>
        <begin position="246"/>
        <end position="305"/>
    </location>
</feature>
<dbReference type="InterPro" id="IPR003806">
    <property type="entry name" value="ATP-grasp_PylC-type"/>
</dbReference>
<dbReference type="InterPro" id="IPR011761">
    <property type="entry name" value="ATP-grasp"/>
</dbReference>
<dbReference type="SUPFAM" id="SSF56059">
    <property type="entry name" value="Glutathione synthetase ATP-binding domain-like"/>
    <property type="match status" value="1"/>
</dbReference>
<dbReference type="Gene3D" id="3.40.50.11770">
    <property type="match status" value="1"/>
</dbReference>
<accession>Q603D9</accession>
<dbReference type="Proteomes" id="UP000006821">
    <property type="component" value="Chromosome"/>
</dbReference>
<dbReference type="KEGG" id="mca:MCA2868"/>
<dbReference type="Gene3D" id="2.30.36.100">
    <property type="match status" value="1"/>
</dbReference>
<dbReference type="PROSITE" id="PS50975">
    <property type="entry name" value="ATP_GRASP"/>
    <property type="match status" value="1"/>
</dbReference>
<dbReference type="GeneID" id="88225042"/>
<name>Q603D9_METCA</name>
<dbReference type="eggNOG" id="COG1821">
    <property type="taxonomic scope" value="Bacteria"/>
</dbReference>
<evidence type="ECO:0000313" key="3">
    <source>
        <dbReference type="EMBL" id="AAU91087.1"/>
    </source>
</evidence>
<dbReference type="EMBL" id="AE017282">
    <property type="protein sequence ID" value="AAU91087.1"/>
    <property type="molecule type" value="Genomic_DNA"/>
</dbReference>
<dbReference type="Gene3D" id="3.30.470.20">
    <property type="entry name" value="ATP-grasp fold, B domain"/>
    <property type="match status" value="1"/>
</dbReference>
<keyword evidence="1" id="KW-0067">ATP-binding</keyword>
<dbReference type="DNASU" id="3104516"/>
<dbReference type="STRING" id="243233.MCA2868"/>
<organism evidence="3 4">
    <name type="scientific">Methylococcus capsulatus (strain ATCC 33009 / NCIMB 11132 / Bath)</name>
    <dbReference type="NCBI Taxonomy" id="243233"/>
    <lineage>
        <taxon>Bacteria</taxon>
        <taxon>Pseudomonadati</taxon>
        <taxon>Pseudomonadota</taxon>
        <taxon>Gammaproteobacteria</taxon>
        <taxon>Methylococcales</taxon>
        <taxon>Methylococcaceae</taxon>
        <taxon>Methylococcus</taxon>
    </lineage>
</organism>
<dbReference type="GO" id="GO:0046872">
    <property type="term" value="F:metal ion binding"/>
    <property type="evidence" value="ECO:0007669"/>
    <property type="project" value="InterPro"/>
</dbReference>
<dbReference type="PIRSF" id="PIRSF016766">
    <property type="entry name" value="UCP016766_ATPgrasp"/>
    <property type="match status" value="1"/>
</dbReference>
<dbReference type="RefSeq" id="WP_010962063.1">
    <property type="nucleotide sequence ID" value="NC_002977.6"/>
</dbReference>
<reference evidence="3 4" key="1">
    <citation type="journal article" date="2004" name="PLoS Biol.">
        <title>Genomic insights into methanotrophy: the complete genome sequence of Methylococcus capsulatus (Bath).</title>
        <authorList>
            <person name="Ward N.L."/>
            <person name="Larsen O."/>
            <person name="Sakwa J."/>
            <person name="Bruseth L."/>
            <person name="Khouri H.M."/>
            <person name="Durkin A.S."/>
            <person name="Dimitrov G."/>
            <person name="Jiang L."/>
            <person name="Scanlan D."/>
            <person name="Kang K.H."/>
            <person name="Lewis M.R."/>
            <person name="Nelson K.E."/>
            <person name="Methe B.A."/>
            <person name="Wu M."/>
            <person name="Heidelberg J.F."/>
            <person name="Paulsen I.T."/>
            <person name="Fouts D.E."/>
            <person name="Ravel J."/>
            <person name="Tettelin H."/>
            <person name="Ren Q."/>
            <person name="Read T.D."/>
            <person name="DeBoy R.T."/>
            <person name="Seshadri R."/>
            <person name="Salzberg S.L."/>
            <person name="Jensen H.B."/>
            <person name="Birkeland N.K."/>
            <person name="Nelson W.C."/>
            <person name="Dodson R.J."/>
            <person name="Grindhaug S.H."/>
            <person name="Holt I.E."/>
            <person name="Eidhammer I."/>
            <person name="Jonasen I."/>
            <person name="Vanaken S."/>
            <person name="Utterback T.R."/>
            <person name="Feldblyum T.V."/>
            <person name="Fraser C.M."/>
            <person name="Lillehaug J.R."/>
            <person name="Eisen J.A."/>
        </authorList>
    </citation>
    <scope>NUCLEOTIDE SEQUENCE [LARGE SCALE GENOMIC DNA]</scope>
    <source>
        <strain evidence="4">ATCC 33009 / NCIMB 11132 / Bath</strain>
    </source>
</reference>
<evidence type="ECO:0000259" key="2">
    <source>
        <dbReference type="PROSITE" id="PS50975"/>
    </source>
</evidence>
<dbReference type="HOGENOM" id="CLU_059501_0_0_6"/>